<dbReference type="InterPro" id="IPR020845">
    <property type="entry name" value="AMP-binding_CS"/>
</dbReference>
<dbReference type="SUPFAM" id="SSF56801">
    <property type="entry name" value="Acetyl-CoA synthetase-like"/>
    <property type="match status" value="1"/>
</dbReference>
<dbReference type="FunFam" id="1.20.1250.20:FF:000223">
    <property type="entry name" value="Major facilitator superfamily domain-containing protein"/>
    <property type="match status" value="1"/>
</dbReference>
<keyword evidence="10" id="KW-0547">Nucleotide-binding</keyword>
<dbReference type="PANTHER" id="PTHR43107">
    <property type="entry name" value="LONG-CHAIN FATTY ACID TRANSPORT PROTEIN"/>
    <property type="match status" value="1"/>
</dbReference>
<dbReference type="Gene3D" id="3.30.300.30">
    <property type="match status" value="1"/>
</dbReference>
<feature type="transmembrane region" description="Helical" evidence="21">
    <location>
        <begin position="173"/>
        <end position="193"/>
    </location>
</feature>
<feature type="transmembrane region" description="Helical" evidence="21">
    <location>
        <begin position="392"/>
        <end position="411"/>
    </location>
</feature>
<evidence type="ECO:0000256" key="17">
    <source>
        <dbReference type="ARBA" id="ARBA00060276"/>
    </source>
</evidence>
<feature type="transmembrane region" description="Helical" evidence="21">
    <location>
        <begin position="303"/>
        <end position="320"/>
    </location>
</feature>
<evidence type="ECO:0000256" key="13">
    <source>
        <dbReference type="ARBA" id="ARBA00023055"/>
    </source>
</evidence>
<dbReference type="SUPFAM" id="SSF103473">
    <property type="entry name" value="MFS general substrate transporter"/>
    <property type="match status" value="1"/>
</dbReference>
<keyword evidence="5" id="KW-0813">Transport</keyword>
<feature type="transmembrane region" description="Helical" evidence="21">
    <location>
        <begin position="205"/>
        <end position="225"/>
    </location>
</feature>
<dbReference type="Gene3D" id="3.40.50.12780">
    <property type="entry name" value="N-terminal domain of ligase-like"/>
    <property type="match status" value="1"/>
</dbReference>
<evidence type="ECO:0000256" key="5">
    <source>
        <dbReference type="ARBA" id="ARBA00022448"/>
    </source>
</evidence>
<dbReference type="InterPro" id="IPR000873">
    <property type="entry name" value="AMP-dep_synth/lig_dom"/>
</dbReference>
<evidence type="ECO:0000256" key="1">
    <source>
        <dbReference type="ARBA" id="ARBA00004502"/>
    </source>
</evidence>
<organism evidence="23 24">
    <name type="scientific">Paraphoma chrysanthemicola</name>
    <dbReference type="NCBI Taxonomy" id="798071"/>
    <lineage>
        <taxon>Eukaryota</taxon>
        <taxon>Fungi</taxon>
        <taxon>Dikarya</taxon>
        <taxon>Ascomycota</taxon>
        <taxon>Pezizomycotina</taxon>
        <taxon>Dothideomycetes</taxon>
        <taxon>Pleosporomycetidae</taxon>
        <taxon>Pleosporales</taxon>
        <taxon>Pleosporineae</taxon>
        <taxon>Phaeosphaeriaceae</taxon>
        <taxon>Paraphoma</taxon>
    </lineage>
</organism>
<dbReference type="Pfam" id="PF07690">
    <property type="entry name" value="MFS_1"/>
    <property type="match status" value="1"/>
</dbReference>
<feature type="transmembrane region" description="Helical" evidence="21">
    <location>
        <begin position="417"/>
        <end position="437"/>
    </location>
</feature>
<dbReference type="OrthoDB" id="196650at2759"/>
<accession>A0A8K0R918</accession>
<evidence type="ECO:0000256" key="19">
    <source>
        <dbReference type="ARBA" id="ARBA00078285"/>
    </source>
</evidence>
<dbReference type="GO" id="GO:0005778">
    <property type="term" value="C:peroxisomal membrane"/>
    <property type="evidence" value="ECO:0007669"/>
    <property type="project" value="UniProtKB-SubCell"/>
</dbReference>
<dbReference type="InterPro" id="IPR042099">
    <property type="entry name" value="ANL_N_sf"/>
</dbReference>
<dbReference type="PROSITE" id="PS00455">
    <property type="entry name" value="AMP_BINDING"/>
    <property type="match status" value="1"/>
</dbReference>
<keyword evidence="9 21" id="KW-0812">Transmembrane</keyword>
<dbReference type="GO" id="GO:0009898">
    <property type="term" value="C:cytoplasmic side of plasma membrane"/>
    <property type="evidence" value="ECO:0007669"/>
    <property type="project" value="TreeGrafter"/>
</dbReference>
<comment type="subcellular location">
    <subcellularLocation>
        <location evidence="3">Cell membrane</location>
        <topology evidence="3">Multi-pass membrane protein</topology>
    </subcellularLocation>
    <subcellularLocation>
        <location evidence="1">Lipid droplet</location>
    </subcellularLocation>
    <subcellularLocation>
        <location evidence="2">Peroxisome membrane</location>
        <topology evidence="2">Multi-pass membrane protein</topology>
    </subcellularLocation>
</comment>
<feature type="transmembrane region" description="Helical" evidence="21">
    <location>
        <begin position="265"/>
        <end position="283"/>
    </location>
</feature>
<feature type="transmembrane region" description="Helical" evidence="21">
    <location>
        <begin position="16"/>
        <end position="38"/>
    </location>
</feature>
<evidence type="ECO:0000256" key="6">
    <source>
        <dbReference type="ARBA" id="ARBA00022475"/>
    </source>
</evidence>
<dbReference type="PROSITE" id="PS50850">
    <property type="entry name" value="MFS"/>
    <property type="match status" value="1"/>
</dbReference>
<evidence type="ECO:0000256" key="18">
    <source>
        <dbReference type="ARBA" id="ARBA00068795"/>
    </source>
</evidence>
<evidence type="ECO:0000313" key="24">
    <source>
        <dbReference type="Proteomes" id="UP000813461"/>
    </source>
</evidence>
<keyword evidence="12 21" id="KW-1133">Transmembrane helix</keyword>
<evidence type="ECO:0000259" key="22">
    <source>
        <dbReference type="PROSITE" id="PS50850"/>
    </source>
</evidence>
<keyword evidence="6" id="KW-1003">Cell membrane</keyword>
<evidence type="ECO:0000256" key="20">
    <source>
        <dbReference type="SAM" id="MobiDB-lite"/>
    </source>
</evidence>
<proteinExistence type="inferred from homology"/>
<comment type="catalytic activity">
    <reaction evidence="16">
        <text>a very long-chain fatty acid + ATP + CoA = a very long-chain fatty acyl-CoA + AMP + diphosphate</text>
        <dbReference type="Rhea" id="RHEA:54536"/>
        <dbReference type="ChEBI" id="CHEBI:30616"/>
        <dbReference type="ChEBI" id="CHEBI:33019"/>
        <dbReference type="ChEBI" id="CHEBI:57287"/>
        <dbReference type="ChEBI" id="CHEBI:58950"/>
        <dbReference type="ChEBI" id="CHEBI:138261"/>
        <dbReference type="ChEBI" id="CHEBI:456215"/>
    </reaction>
</comment>
<name>A0A8K0R918_9PLEO</name>
<evidence type="ECO:0000256" key="4">
    <source>
        <dbReference type="ARBA" id="ARBA00006432"/>
    </source>
</evidence>
<dbReference type="InterPro" id="IPR036259">
    <property type="entry name" value="MFS_trans_sf"/>
</dbReference>
<dbReference type="FunFam" id="3.30.300.30:FF:000020">
    <property type="entry name" value="Long-chain fatty acid transporter"/>
    <property type="match status" value="1"/>
</dbReference>
<keyword evidence="11" id="KW-0067">ATP-binding</keyword>
<feature type="region of interest" description="Disordered" evidence="20">
    <location>
        <begin position="235"/>
        <end position="255"/>
    </location>
</feature>
<evidence type="ECO:0000256" key="14">
    <source>
        <dbReference type="ARBA" id="ARBA00023136"/>
    </source>
</evidence>
<dbReference type="InterPro" id="IPR020846">
    <property type="entry name" value="MFS_dom"/>
</dbReference>
<dbReference type="AlphaFoldDB" id="A0A8K0R918"/>
<dbReference type="Gene3D" id="1.20.1250.20">
    <property type="entry name" value="MFS general substrate transporter like domains"/>
    <property type="match status" value="1"/>
</dbReference>
<sequence length="1106" mass="121435">MASGTLPVSPALRKKVLRVLFISLLLDLVSFTFILPLFPKLIEFYRNHETGDPNTILSKILAGLNAYKNSFAKPINSRYDIVLLGGALGSLFSLCQAVASPVIGTLSDKYGRRTALLWSMAGNILSVALWVAATDFRTFLASRVVGGLSEGNVQLAMAIATDISDDSQRGATMALVGVCFSIAFTFGPALGAYLSTLQVMATNPFAMAAGFSLFLIVTETVYLYFSLPETLPSTTDSNGTANGKANGHAHTHQASKPHVRTNSHTLLNATHFAFILFFSGMEFSLPFMTYDLFSYQAKDSGKLLGFIGLVASLLQGSVVRRMHPLKVVQMGVVSCTIAFLMLGRVQTQGSLYGAAALLAVTSATVVTGLNSLSSFEASSDERGNKLGNHRSFGQAGRALGPLIFCTLYWWAGRETAYAMGAAGMVAVCGLVFGGLKVPPGTEKVGKKVKQTTKYIWLRGPWFPEVMQLHNALSDMAATTAASVAAVTGLAAYLNGKYHLAQDIKALRFKRNANKYYADLVKTNRQSLWYSFAPQVAKYSQDLCIWSREKTYTWQQVHDRAVQWGNFFLAQGVQPGDMVATYLMNSADFLVIWLGLFSIGCAPAHLNYNLKGDALVHCLRVAGVKLVLVDVEQECQERFQGWKDRVEQELGVTAFTVDDALMEKVYSGSKTVPGDEYRKGVVGSDPTCLLYTSGTTGLPKGGKFMVNRYHERGNPDRPPFDQKAGPNGDRWYCCMPIFHGTGGLSCMMCLTSGMSVAVGRKFSVKTFWDDIHDSQSTMFVYVGEAARYLLMAPPHPKERDHRLRGMYGNGMRPDVWNRFKERFGVSEVMEFFNSTEGVLGMVVHSKGPFTATTVGHHGAIIRKALNDVYVPVAIDPETGALLRDPATGFVKRNSYDEGGEILVGVPGEEAFAGYYNNPGATRKKFERDVFKKGDLYYRSGDALRRDKDGRWYFLDRLGDTFRWKSENVSTAEVAEVLGRYPGVSEAIVYGTLVPKHDGRAGCVSLRFADGVSPETFDWKAFLDFSRSKLPKYAVPIFLRLVKEGSNTDNQKQNKGPLREEGVEIDKFGSKVIGGKDDAVMWAAPGADRYVRFSLEDLEQLRAGRILL</sequence>
<keyword evidence="15" id="KW-0576">Peroxisome</keyword>
<evidence type="ECO:0000256" key="2">
    <source>
        <dbReference type="ARBA" id="ARBA00004585"/>
    </source>
</evidence>
<dbReference type="GO" id="GO:0005811">
    <property type="term" value="C:lipid droplet"/>
    <property type="evidence" value="ECO:0007669"/>
    <property type="project" value="UniProtKB-SubCell"/>
</dbReference>
<evidence type="ECO:0000256" key="9">
    <source>
        <dbReference type="ARBA" id="ARBA00022692"/>
    </source>
</evidence>
<evidence type="ECO:0000256" key="10">
    <source>
        <dbReference type="ARBA" id="ARBA00022741"/>
    </source>
</evidence>
<comment type="function">
    <text evidence="17">Acyl-CoA synthetase required for both the import of long chain fatty acids (LCFAs) (C14-C18) and the activation very long chain fatty acids (VLCFAs) (C20-C26) by esterification of the fatty acids into metabolically active CoA-thioesters for subsequent degradation or incorporation into phospholipids. The transport and fatty acyl-CoA synthetase activities are genetically separable and are thus independent activities. Esterifies VLCFAs in the peroxisome matrix. The VLCFAs are actively transported into peroxisomes by a PXA1-PXA2 heterodimeric transporter in the peroxisomal membrane.</text>
</comment>
<feature type="domain" description="Major facilitator superfamily (MFS) profile" evidence="22">
    <location>
        <begin position="16"/>
        <end position="441"/>
    </location>
</feature>
<dbReference type="PROSITE" id="PS00216">
    <property type="entry name" value="SUGAR_TRANSPORT_1"/>
    <property type="match status" value="1"/>
</dbReference>
<feature type="transmembrane region" description="Helical" evidence="21">
    <location>
        <begin position="351"/>
        <end position="372"/>
    </location>
</feature>
<keyword evidence="7" id="KW-0436">Ligase</keyword>
<evidence type="ECO:0000256" key="12">
    <source>
        <dbReference type="ARBA" id="ARBA00022989"/>
    </source>
</evidence>
<comment type="similarity">
    <text evidence="4">Belongs to the ATP-dependent AMP-binding enzyme family.</text>
</comment>
<dbReference type="InterPro" id="IPR011701">
    <property type="entry name" value="MFS"/>
</dbReference>
<reference evidence="23" key="1">
    <citation type="journal article" date="2021" name="Nat. Commun.">
        <title>Genetic determinants of endophytism in the Arabidopsis root mycobiome.</title>
        <authorList>
            <person name="Mesny F."/>
            <person name="Miyauchi S."/>
            <person name="Thiergart T."/>
            <person name="Pickel B."/>
            <person name="Atanasova L."/>
            <person name="Karlsson M."/>
            <person name="Huettel B."/>
            <person name="Barry K.W."/>
            <person name="Haridas S."/>
            <person name="Chen C."/>
            <person name="Bauer D."/>
            <person name="Andreopoulos W."/>
            <person name="Pangilinan J."/>
            <person name="LaButti K."/>
            <person name="Riley R."/>
            <person name="Lipzen A."/>
            <person name="Clum A."/>
            <person name="Drula E."/>
            <person name="Henrissat B."/>
            <person name="Kohler A."/>
            <person name="Grigoriev I.V."/>
            <person name="Martin F.M."/>
            <person name="Hacquard S."/>
        </authorList>
    </citation>
    <scope>NUCLEOTIDE SEQUENCE</scope>
    <source>
        <strain evidence="23">MPI-SDFR-AT-0120</strain>
    </source>
</reference>
<dbReference type="PANTHER" id="PTHR43107:SF6">
    <property type="entry name" value="ACYL-COA SYNTHETASE FAMILY PROTEIN (CEFD1), PUTATIVE (AFU_ORTHOLOGUE AFUA_6G03630)-RELATED"/>
    <property type="match status" value="1"/>
</dbReference>
<feature type="transmembrane region" description="Helical" evidence="21">
    <location>
        <begin position="586"/>
        <end position="605"/>
    </location>
</feature>
<dbReference type="InterPro" id="IPR005829">
    <property type="entry name" value="Sugar_transporter_CS"/>
</dbReference>
<dbReference type="Proteomes" id="UP000813461">
    <property type="component" value="Unassembled WGS sequence"/>
</dbReference>
<evidence type="ECO:0000256" key="16">
    <source>
        <dbReference type="ARBA" id="ARBA00051585"/>
    </source>
</evidence>
<keyword evidence="8" id="KW-0551">Lipid droplet</keyword>
<keyword evidence="14 21" id="KW-0472">Membrane</keyword>
<comment type="caution">
    <text evidence="23">The sequence shown here is derived from an EMBL/GenBank/DDBJ whole genome shotgun (WGS) entry which is preliminary data.</text>
</comment>
<evidence type="ECO:0000256" key="3">
    <source>
        <dbReference type="ARBA" id="ARBA00004651"/>
    </source>
</evidence>
<dbReference type="Pfam" id="PF00501">
    <property type="entry name" value="AMP-binding"/>
    <property type="match status" value="1"/>
</dbReference>
<dbReference type="EMBL" id="JAGMVJ010000009">
    <property type="protein sequence ID" value="KAH7087722.1"/>
    <property type="molecule type" value="Genomic_DNA"/>
</dbReference>
<keyword evidence="24" id="KW-1185">Reference proteome</keyword>
<gene>
    <name evidence="23" type="ORF">FB567DRAFT_442485</name>
</gene>
<dbReference type="GO" id="GO:0044539">
    <property type="term" value="P:long-chain fatty acid import into cell"/>
    <property type="evidence" value="ECO:0007669"/>
    <property type="project" value="TreeGrafter"/>
</dbReference>
<dbReference type="GO" id="GO:0005524">
    <property type="term" value="F:ATP binding"/>
    <property type="evidence" value="ECO:0007669"/>
    <property type="project" value="UniProtKB-KW"/>
</dbReference>
<evidence type="ECO:0000313" key="23">
    <source>
        <dbReference type="EMBL" id="KAH7087722.1"/>
    </source>
</evidence>
<feature type="transmembrane region" description="Helical" evidence="21">
    <location>
        <begin position="115"/>
        <end position="133"/>
    </location>
</feature>
<evidence type="ECO:0000256" key="15">
    <source>
        <dbReference type="ARBA" id="ARBA00023140"/>
    </source>
</evidence>
<feature type="transmembrane region" description="Helical" evidence="21">
    <location>
        <begin position="81"/>
        <end position="103"/>
    </location>
</feature>
<evidence type="ECO:0000256" key="7">
    <source>
        <dbReference type="ARBA" id="ARBA00022598"/>
    </source>
</evidence>
<dbReference type="FunFam" id="3.40.50.12780:FF:000019">
    <property type="entry name" value="Long-chain fatty acid transporter"/>
    <property type="match status" value="1"/>
</dbReference>
<dbReference type="GO" id="GO:0004467">
    <property type="term" value="F:long-chain fatty acid-CoA ligase activity"/>
    <property type="evidence" value="ECO:0007669"/>
    <property type="project" value="TreeGrafter"/>
</dbReference>
<evidence type="ECO:0000256" key="11">
    <source>
        <dbReference type="ARBA" id="ARBA00022840"/>
    </source>
</evidence>
<dbReference type="GO" id="GO:0005324">
    <property type="term" value="F:long-chain fatty acid transmembrane transporter activity"/>
    <property type="evidence" value="ECO:0007669"/>
    <property type="project" value="TreeGrafter"/>
</dbReference>
<evidence type="ECO:0000256" key="21">
    <source>
        <dbReference type="SAM" id="Phobius"/>
    </source>
</evidence>
<dbReference type="InterPro" id="IPR045851">
    <property type="entry name" value="AMP-bd_C_sf"/>
</dbReference>
<keyword evidence="13" id="KW-0445">Lipid transport</keyword>
<protein>
    <recommendedName>
        <fullName evidence="18">Very long-chain fatty acid transport protein</fullName>
    </recommendedName>
    <alternativeName>
        <fullName evidence="19">Very-long-chain acyl-CoA synthetase</fullName>
    </alternativeName>
</protein>
<evidence type="ECO:0000256" key="8">
    <source>
        <dbReference type="ARBA" id="ARBA00022677"/>
    </source>
</evidence>